<comment type="similarity">
    <text evidence="2">Belongs to the NAD(P)-dependent epimerase/dehydratase family.</text>
</comment>
<comment type="pathway">
    <text evidence="1">Bacterial outer membrane biogenesis; LPS O-antigen biosynthesis.</text>
</comment>
<dbReference type="CDD" id="cd05232">
    <property type="entry name" value="UDP_G4E_4_SDR_e"/>
    <property type="match status" value="1"/>
</dbReference>
<proteinExistence type="inferred from homology"/>
<dbReference type="InterPro" id="IPR001509">
    <property type="entry name" value="Epimerase_deHydtase"/>
</dbReference>
<protein>
    <submittedName>
        <fullName evidence="4">NAD-dependent epimerase/dehydratase family protein</fullName>
    </submittedName>
</protein>
<dbReference type="Proteomes" id="UP000253769">
    <property type="component" value="Unassembled WGS sequence"/>
</dbReference>
<dbReference type="PANTHER" id="PTHR43000">
    <property type="entry name" value="DTDP-D-GLUCOSE 4,6-DEHYDRATASE-RELATED"/>
    <property type="match status" value="1"/>
</dbReference>
<dbReference type="SUPFAM" id="SSF51735">
    <property type="entry name" value="NAD(P)-binding Rossmann-fold domains"/>
    <property type="match status" value="1"/>
</dbReference>
<reference evidence="4 5" key="1">
    <citation type="submission" date="2018-07" db="EMBL/GenBank/DDBJ databases">
        <title>Motiliproteus coralliicola sp. nov., a bacterium isolated from Coral.</title>
        <authorList>
            <person name="Wang G."/>
        </authorList>
    </citation>
    <scope>NUCLEOTIDE SEQUENCE [LARGE SCALE GENOMIC DNA]</scope>
    <source>
        <strain evidence="4 5">C34</strain>
    </source>
</reference>
<dbReference type="Pfam" id="PF01370">
    <property type="entry name" value="Epimerase"/>
    <property type="match status" value="1"/>
</dbReference>
<feature type="domain" description="NAD-dependent epimerase/dehydratase" evidence="3">
    <location>
        <begin position="10"/>
        <end position="238"/>
    </location>
</feature>
<name>A0A369WLZ2_9GAMM</name>
<dbReference type="RefSeq" id="WP_114695714.1">
    <property type="nucleotide sequence ID" value="NZ_QQOH01000002.1"/>
</dbReference>
<organism evidence="4 5">
    <name type="scientific">Motiliproteus coralliicola</name>
    <dbReference type="NCBI Taxonomy" id="2283196"/>
    <lineage>
        <taxon>Bacteria</taxon>
        <taxon>Pseudomonadati</taxon>
        <taxon>Pseudomonadota</taxon>
        <taxon>Gammaproteobacteria</taxon>
        <taxon>Oceanospirillales</taxon>
        <taxon>Oceanospirillaceae</taxon>
        <taxon>Motiliproteus</taxon>
    </lineage>
</organism>
<evidence type="ECO:0000256" key="2">
    <source>
        <dbReference type="ARBA" id="ARBA00007637"/>
    </source>
</evidence>
<gene>
    <name evidence="4" type="ORF">DV711_10630</name>
</gene>
<accession>A0A369WLZ2</accession>
<evidence type="ECO:0000256" key="1">
    <source>
        <dbReference type="ARBA" id="ARBA00005125"/>
    </source>
</evidence>
<evidence type="ECO:0000313" key="4">
    <source>
        <dbReference type="EMBL" id="RDE23090.1"/>
    </source>
</evidence>
<dbReference type="Gene3D" id="3.40.50.720">
    <property type="entry name" value="NAD(P)-binding Rossmann-like Domain"/>
    <property type="match status" value="1"/>
</dbReference>
<sequence>MGIESAASQVMVTGASGFIGRHLVRSLSQSGYQVVACVRDLSTPFNSSMSGLKLVQMKDLGEAEPWSEEVFHGVDVIVHAAARVHVLADPSSDPLACFRRDNTLATLRLAERAAQHGVRRLIYISSIKVNGEQTAGEPYTASDIPAPEDAYGISKAEAESALFAVAENTGLEVVVIRPPLVYGPGVSANFWALRNWIKQGYPLPFGATDNRRSLVNVFNLVDLIQLCISHPKAANEVFLVSDGESISTANLIRRIAKSLGRTIWLPRIPVPCLEFIAAVLGRGQIMRRLCSDLEVDIQKTSKMLGWEPSVSMEQALQCMEKEL</sequence>
<comment type="caution">
    <text evidence="4">The sequence shown here is derived from an EMBL/GenBank/DDBJ whole genome shotgun (WGS) entry which is preliminary data.</text>
</comment>
<dbReference type="OrthoDB" id="9801056at2"/>
<dbReference type="EMBL" id="QQOH01000002">
    <property type="protein sequence ID" value="RDE23090.1"/>
    <property type="molecule type" value="Genomic_DNA"/>
</dbReference>
<dbReference type="InterPro" id="IPR036291">
    <property type="entry name" value="NAD(P)-bd_dom_sf"/>
</dbReference>
<evidence type="ECO:0000259" key="3">
    <source>
        <dbReference type="Pfam" id="PF01370"/>
    </source>
</evidence>
<keyword evidence="5" id="KW-1185">Reference proteome</keyword>
<dbReference type="AlphaFoldDB" id="A0A369WLZ2"/>
<evidence type="ECO:0000313" key="5">
    <source>
        <dbReference type="Proteomes" id="UP000253769"/>
    </source>
</evidence>